<dbReference type="AlphaFoldDB" id="A0A078ALG6"/>
<protein>
    <submittedName>
        <fullName evidence="3">Uncharacterized protein</fullName>
    </submittedName>
</protein>
<feature type="compositionally biased region" description="Low complexity" evidence="2">
    <location>
        <begin position="93"/>
        <end position="111"/>
    </location>
</feature>
<evidence type="ECO:0000256" key="1">
    <source>
        <dbReference type="SAM" id="Coils"/>
    </source>
</evidence>
<dbReference type="InParanoid" id="A0A078ALG6"/>
<evidence type="ECO:0000313" key="4">
    <source>
        <dbReference type="Proteomes" id="UP000039865"/>
    </source>
</evidence>
<feature type="region of interest" description="Disordered" evidence="2">
    <location>
        <begin position="93"/>
        <end position="114"/>
    </location>
</feature>
<evidence type="ECO:0000313" key="3">
    <source>
        <dbReference type="EMBL" id="CDW82716.1"/>
    </source>
</evidence>
<keyword evidence="4" id="KW-1185">Reference proteome</keyword>
<feature type="compositionally biased region" description="Polar residues" evidence="2">
    <location>
        <begin position="41"/>
        <end position="50"/>
    </location>
</feature>
<dbReference type="EMBL" id="CCKQ01011178">
    <property type="protein sequence ID" value="CDW82716.1"/>
    <property type="molecule type" value="Genomic_DNA"/>
</dbReference>
<feature type="coiled-coil region" evidence="1">
    <location>
        <begin position="382"/>
        <end position="412"/>
    </location>
</feature>
<dbReference type="Proteomes" id="UP000039865">
    <property type="component" value="Unassembled WGS sequence"/>
</dbReference>
<accession>A0A078ALG6</accession>
<gene>
    <name evidence="3" type="primary">Contig11334.g12111</name>
    <name evidence="3" type="ORF">STYLEM_11749</name>
</gene>
<feature type="coiled-coil region" evidence="1">
    <location>
        <begin position="858"/>
        <end position="885"/>
    </location>
</feature>
<sequence length="1031" mass="118423">MDGLSYNVNDDEEGEEGEEYEEEGTQNQSHAQSKLRATGQPAGSQNDNLSLMQRQRALSKISDNQKQISNLANQSSLNQSAISNQQRNISNQGSLISQQQQQNASHYGNQQISPLSNTYLQSNNYQRKEEPSVKSIKSQPKEAFDEAYNRGRKVTSEDEKQIYMLKQENERYVEDNILLKAENDRLVKLIYDKEKADQQKYYSELDIKDKKIKKLDIEIEQYKKIVEELRIDLVSKQLDRDSLKAQLINKSFSPILFLNDYSRNEFWKMITRYESDALTFQEDKITIQQEILEQRSIIARQETEIQDLKKQLDDYFVIRSEFTKMKMEYDKLYDRYSEVEHLQKETNLKFSGLEKSYFFLEKERESSHSKIQELSNLLHERSIESNNEKKALREFLQRLEQEKGLAEEANKREKDFSSYRIGAKVSRPFNLSDYFVRLKTTSISSEKYAETIDILFELLKTEQANSLKTASKTDSTSVSSQLKLKDHYKLFLKAFSSKNSKVLHCCYKIVKELGDIEDRVEEFVENQASAALIKTYKTTDDYAIKQDTLYFLKNFMSKVCKFSQGHSDKAENKIHSMNCIVYLAKTQENRQALSNYDVFNIVMTNLIRSVESKERKVANAAIGALAYFSFERAYRILLANANQLFNFYELLLQSIQGSASGGNATGAVDIPASTRYAAAVIIAKMLGDKDLFGVHDSIMKEGVLTYLAKGLRDKQSSVKKECAQIVIHLSKYIDNKPESFRPLINPLISSLGDEDQSLVVKSLDCIRTLSFNDKLRDFIVDNGCVSILCSTIVQELAEVSVEILKHSVSLLVVLISNADARQIMYEASVILPLLSFLSSEDIEVRGLWYEGLKELGAYSNFRAQLENAENSMLILKRAIRQAETTFILQLIAVVRVLCQSPILLDRIIDPVTVPKLFEIYNDAMKWADSNIEIYVLQTLRLLFSNNNGKLHVLKNELMLAYASSCLAKENVNVANEAASLLIEVLQESRKNNFSQLLSFRLIIANIRKNTCSQQPNNIFQDQQFYSRYQSQ</sequence>
<name>A0A078ALG6_STYLE</name>
<evidence type="ECO:0000256" key="2">
    <source>
        <dbReference type="SAM" id="MobiDB-lite"/>
    </source>
</evidence>
<feature type="compositionally biased region" description="Acidic residues" evidence="2">
    <location>
        <begin position="9"/>
        <end position="24"/>
    </location>
</feature>
<keyword evidence="1" id="KW-0175">Coiled coil</keyword>
<feature type="coiled-coil region" evidence="1">
    <location>
        <begin position="205"/>
        <end position="246"/>
    </location>
</feature>
<feature type="coiled-coil region" evidence="1">
    <location>
        <begin position="291"/>
        <end position="318"/>
    </location>
</feature>
<proteinExistence type="predicted"/>
<dbReference type="Gene3D" id="1.25.10.10">
    <property type="entry name" value="Leucine-rich Repeat Variant"/>
    <property type="match status" value="2"/>
</dbReference>
<reference evidence="3 4" key="1">
    <citation type="submission" date="2014-06" db="EMBL/GenBank/DDBJ databases">
        <authorList>
            <person name="Swart Estienne"/>
        </authorList>
    </citation>
    <scope>NUCLEOTIDE SEQUENCE [LARGE SCALE GENOMIC DNA]</scope>
    <source>
        <strain evidence="3 4">130c</strain>
    </source>
</reference>
<dbReference type="InterPro" id="IPR016024">
    <property type="entry name" value="ARM-type_fold"/>
</dbReference>
<dbReference type="OrthoDB" id="10507975at2759"/>
<dbReference type="SUPFAM" id="SSF48371">
    <property type="entry name" value="ARM repeat"/>
    <property type="match status" value="2"/>
</dbReference>
<feature type="region of interest" description="Disordered" evidence="2">
    <location>
        <begin position="1"/>
        <end position="50"/>
    </location>
</feature>
<dbReference type="InterPro" id="IPR011989">
    <property type="entry name" value="ARM-like"/>
</dbReference>
<organism evidence="3 4">
    <name type="scientific">Stylonychia lemnae</name>
    <name type="common">Ciliate</name>
    <dbReference type="NCBI Taxonomy" id="5949"/>
    <lineage>
        <taxon>Eukaryota</taxon>
        <taxon>Sar</taxon>
        <taxon>Alveolata</taxon>
        <taxon>Ciliophora</taxon>
        <taxon>Intramacronucleata</taxon>
        <taxon>Spirotrichea</taxon>
        <taxon>Stichotrichia</taxon>
        <taxon>Sporadotrichida</taxon>
        <taxon>Oxytrichidae</taxon>
        <taxon>Stylonychinae</taxon>
        <taxon>Stylonychia</taxon>
    </lineage>
</organism>